<keyword evidence="2" id="KW-1185">Reference proteome</keyword>
<sequence>MLRLLNILFSDNFFTSTDDGEYDALISDDEVFEDVDASCVTSHSADKLQRMWKEVSSNFARAEAGSKTSGQNSYDFWEFYNGRADVYYLDRWCEHRQSGREFFQKRK</sequence>
<dbReference type="GeneID" id="9470610"/>
<reference evidence="2" key="1">
    <citation type="journal article" date="2009" name="Nature">
        <title>Genome sequence and analysis of the Irish potato famine pathogen Phytophthora infestans.</title>
        <authorList>
            <consortium name="The Broad Institute Genome Sequencing Platform"/>
            <person name="Haas B.J."/>
            <person name="Kamoun S."/>
            <person name="Zody M.C."/>
            <person name="Jiang R.H."/>
            <person name="Handsaker R.E."/>
            <person name="Cano L.M."/>
            <person name="Grabherr M."/>
            <person name="Kodira C.D."/>
            <person name="Raffaele S."/>
            <person name="Torto-Alalibo T."/>
            <person name="Bozkurt T.O."/>
            <person name="Ah-Fong A.M."/>
            <person name="Alvarado L."/>
            <person name="Anderson V.L."/>
            <person name="Armstrong M.R."/>
            <person name="Avrova A."/>
            <person name="Baxter L."/>
            <person name="Beynon J."/>
            <person name="Boevink P.C."/>
            <person name="Bollmann S.R."/>
            <person name="Bos J.I."/>
            <person name="Bulone V."/>
            <person name="Cai G."/>
            <person name="Cakir C."/>
            <person name="Carrington J.C."/>
            <person name="Chawner M."/>
            <person name="Conti L."/>
            <person name="Costanzo S."/>
            <person name="Ewan R."/>
            <person name="Fahlgren N."/>
            <person name="Fischbach M.A."/>
            <person name="Fugelstad J."/>
            <person name="Gilroy E.M."/>
            <person name="Gnerre S."/>
            <person name="Green P.J."/>
            <person name="Grenville-Briggs L.J."/>
            <person name="Griffith J."/>
            <person name="Grunwald N.J."/>
            <person name="Horn K."/>
            <person name="Horner N.R."/>
            <person name="Hu C.H."/>
            <person name="Huitema E."/>
            <person name="Jeong D.H."/>
            <person name="Jones A.M."/>
            <person name="Jones J.D."/>
            <person name="Jones R.W."/>
            <person name="Karlsson E.K."/>
            <person name="Kunjeti S.G."/>
            <person name="Lamour K."/>
            <person name="Liu Z."/>
            <person name="Ma L."/>
            <person name="Maclean D."/>
            <person name="Chibucos M.C."/>
            <person name="McDonald H."/>
            <person name="McWalters J."/>
            <person name="Meijer H.J."/>
            <person name="Morgan W."/>
            <person name="Morris P.F."/>
            <person name="Munro C.A."/>
            <person name="O'Neill K."/>
            <person name="Ospina-Giraldo M."/>
            <person name="Pinzon A."/>
            <person name="Pritchard L."/>
            <person name="Ramsahoye B."/>
            <person name="Ren Q."/>
            <person name="Restrepo S."/>
            <person name="Roy S."/>
            <person name="Sadanandom A."/>
            <person name="Savidor A."/>
            <person name="Schornack S."/>
            <person name="Schwartz D.C."/>
            <person name="Schumann U.D."/>
            <person name="Schwessinger B."/>
            <person name="Seyer L."/>
            <person name="Sharpe T."/>
            <person name="Silvar C."/>
            <person name="Song J."/>
            <person name="Studholme D.J."/>
            <person name="Sykes S."/>
            <person name="Thines M."/>
            <person name="van de Vondervoort P.J."/>
            <person name="Phuntumart V."/>
            <person name="Wawra S."/>
            <person name="Weide R."/>
            <person name="Win J."/>
            <person name="Young C."/>
            <person name="Zhou S."/>
            <person name="Fry W."/>
            <person name="Meyers B.C."/>
            <person name="van West P."/>
            <person name="Ristaino J."/>
            <person name="Govers F."/>
            <person name="Birch P.R."/>
            <person name="Whisson S.C."/>
            <person name="Judelson H.S."/>
            <person name="Nusbaum C."/>
        </authorList>
    </citation>
    <scope>NUCLEOTIDE SEQUENCE [LARGE SCALE GENOMIC DNA]</scope>
    <source>
        <strain evidence="2">T30-4</strain>
    </source>
</reference>
<dbReference type="HOGENOM" id="CLU_162329_0_0_1"/>
<protein>
    <submittedName>
        <fullName evidence="1">Uncharacterized protein</fullName>
    </submittedName>
</protein>
<name>D0NHZ4_PHYIT</name>
<proteinExistence type="predicted"/>
<dbReference type="Proteomes" id="UP000006643">
    <property type="component" value="Unassembled WGS sequence"/>
</dbReference>
<dbReference type="KEGG" id="pif:PITG_11534"/>
<evidence type="ECO:0000313" key="1">
    <source>
        <dbReference type="EMBL" id="EEY59079.1"/>
    </source>
</evidence>
<dbReference type="EMBL" id="DS028139">
    <property type="protein sequence ID" value="EEY59079.1"/>
    <property type="molecule type" value="Genomic_DNA"/>
</dbReference>
<dbReference type="AlphaFoldDB" id="D0NHZ4"/>
<dbReference type="InParanoid" id="D0NHZ4"/>
<evidence type="ECO:0000313" key="2">
    <source>
        <dbReference type="Proteomes" id="UP000006643"/>
    </source>
</evidence>
<organism evidence="1 2">
    <name type="scientific">Phytophthora infestans (strain T30-4)</name>
    <name type="common">Potato late blight agent</name>
    <dbReference type="NCBI Taxonomy" id="403677"/>
    <lineage>
        <taxon>Eukaryota</taxon>
        <taxon>Sar</taxon>
        <taxon>Stramenopiles</taxon>
        <taxon>Oomycota</taxon>
        <taxon>Peronosporomycetes</taxon>
        <taxon>Peronosporales</taxon>
        <taxon>Peronosporaceae</taxon>
        <taxon>Phytophthora</taxon>
    </lineage>
</organism>
<accession>D0NHZ4</accession>
<dbReference type="RefSeq" id="XP_002901093.1">
    <property type="nucleotide sequence ID" value="XM_002901047.1"/>
</dbReference>
<dbReference type="STRING" id="403677.D0NHZ4"/>
<gene>
    <name evidence="1" type="ORF">PITG_11534</name>
</gene>
<dbReference type="OrthoDB" id="113131at2759"/>
<dbReference type="VEuPathDB" id="FungiDB:PITG_11534"/>